<accession>A0A9D2II84</accession>
<organism evidence="2 3">
    <name type="scientific">Candidatus Borkfalkia avicola</name>
    <dbReference type="NCBI Taxonomy" id="2838503"/>
    <lineage>
        <taxon>Bacteria</taxon>
        <taxon>Bacillati</taxon>
        <taxon>Bacillota</taxon>
        <taxon>Clostridia</taxon>
        <taxon>Christensenellales</taxon>
        <taxon>Christensenellaceae</taxon>
        <taxon>Candidatus Borkfalkia</taxon>
    </lineage>
</organism>
<dbReference type="CDD" id="cd00229">
    <property type="entry name" value="SGNH_hydrolase"/>
    <property type="match status" value="1"/>
</dbReference>
<proteinExistence type="predicted"/>
<evidence type="ECO:0000313" key="2">
    <source>
        <dbReference type="EMBL" id="HIZ10077.1"/>
    </source>
</evidence>
<name>A0A9D2II84_9FIRM</name>
<comment type="caution">
    <text evidence="2">The sequence shown here is derived from an EMBL/GenBank/DDBJ whole genome shotgun (WGS) entry which is preliminary data.</text>
</comment>
<dbReference type="GO" id="GO:0016787">
    <property type="term" value="F:hydrolase activity"/>
    <property type="evidence" value="ECO:0007669"/>
    <property type="project" value="UniProtKB-KW"/>
</dbReference>
<dbReference type="InterPro" id="IPR013830">
    <property type="entry name" value="SGNH_hydro"/>
</dbReference>
<dbReference type="EMBL" id="DXCF01000032">
    <property type="protein sequence ID" value="HIZ10077.1"/>
    <property type="molecule type" value="Genomic_DNA"/>
</dbReference>
<gene>
    <name evidence="2" type="ORF">H9726_06280</name>
</gene>
<evidence type="ECO:0000259" key="1">
    <source>
        <dbReference type="Pfam" id="PF13472"/>
    </source>
</evidence>
<sequence>MIRARLPQGGKITVFGDSVPKGLYLDGGKVARVQKSAVRLISEALGTEIENFSAFGQTLNKCMEKGHVDRWIREASKGDILVFSLGGNDCDYDWAEVAADPLAPHAPKTPYAEFVRLLGSAASKLKRAGFTPVFTSLAPIDSARYFKNVICNKADGEQVMRFFRGDVTNISRHQECYNDAVCKTALACGGIFLDFRSPLLLLPDYLGCLSDDGIHPNQRGHEEIASALLRSFPSLRAASPAG</sequence>
<keyword evidence="2" id="KW-0378">Hydrolase</keyword>
<dbReference type="InterPro" id="IPR036514">
    <property type="entry name" value="SGNH_hydro_sf"/>
</dbReference>
<protein>
    <submittedName>
        <fullName evidence="2">SGNH/GDSL hydrolase family protein</fullName>
    </submittedName>
</protein>
<reference evidence="2" key="2">
    <citation type="submission" date="2021-04" db="EMBL/GenBank/DDBJ databases">
        <authorList>
            <person name="Gilroy R."/>
        </authorList>
    </citation>
    <scope>NUCLEOTIDE SEQUENCE</scope>
    <source>
        <strain evidence="2">CHK192-19661</strain>
    </source>
</reference>
<dbReference type="SUPFAM" id="SSF52266">
    <property type="entry name" value="SGNH hydrolase"/>
    <property type="match status" value="1"/>
</dbReference>
<feature type="domain" description="SGNH hydrolase-type esterase" evidence="1">
    <location>
        <begin position="14"/>
        <end position="222"/>
    </location>
</feature>
<dbReference type="Gene3D" id="3.40.50.1110">
    <property type="entry name" value="SGNH hydrolase"/>
    <property type="match status" value="1"/>
</dbReference>
<dbReference type="Pfam" id="PF13472">
    <property type="entry name" value="Lipase_GDSL_2"/>
    <property type="match status" value="1"/>
</dbReference>
<dbReference type="Proteomes" id="UP000824025">
    <property type="component" value="Unassembled WGS sequence"/>
</dbReference>
<reference evidence="2" key="1">
    <citation type="journal article" date="2021" name="PeerJ">
        <title>Extensive microbial diversity within the chicken gut microbiome revealed by metagenomics and culture.</title>
        <authorList>
            <person name="Gilroy R."/>
            <person name="Ravi A."/>
            <person name="Getino M."/>
            <person name="Pursley I."/>
            <person name="Horton D.L."/>
            <person name="Alikhan N.F."/>
            <person name="Baker D."/>
            <person name="Gharbi K."/>
            <person name="Hall N."/>
            <person name="Watson M."/>
            <person name="Adriaenssens E.M."/>
            <person name="Foster-Nyarko E."/>
            <person name="Jarju S."/>
            <person name="Secka A."/>
            <person name="Antonio M."/>
            <person name="Oren A."/>
            <person name="Chaudhuri R.R."/>
            <person name="La Ragione R."/>
            <person name="Hildebrand F."/>
            <person name="Pallen M.J."/>
        </authorList>
    </citation>
    <scope>NUCLEOTIDE SEQUENCE</scope>
    <source>
        <strain evidence="2">CHK192-19661</strain>
    </source>
</reference>
<evidence type="ECO:0000313" key="3">
    <source>
        <dbReference type="Proteomes" id="UP000824025"/>
    </source>
</evidence>
<dbReference type="AlphaFoldDB" id="A0A9D2II84"/>